<dbReference type="EMBL" id="AFFY01000003">
    <property type="protein sequence ID" value="EHH01778.1"/>
    <property type="molecule type" value="Genomic_DNA"/>
</dbReference>
<name>G5SLL2_9BACT</name>
<dbReference type="AlphaFoldDB" id="G5SLL2"/>
<evidence type="ECO:0000313" key="1">
    <source>
        <dbReference type="EMBL" id="EHH01778.1"/>
    </source>
</evidence>
<sequence length="656" mass="75778">MKKIFALFQAAIFINILLMFGSCTSDYFYLESALMSAGSNRGELERVLGHYSENPADSLKYRAACFLIENMPYHYSYADTILLNQYYDEVDSVMALAKGKSNEIIDSLYDSVTQKYAKYNLATVLDIMILDADYLIKNIDEAFAVWGKNTWSEHVDFDDFCELILPYKVGDGQTLDDWRKFCYERYEESLADRDRCAVFMNNPYIACNLVNENLRKAMNPAINGKKVLPVRRIRTLAHIGWGTCIDYSFMAQAVMMAKGIPCAIDFTPQWPFRSQGHTWNVLKERMGHMAVFEGVGQPVGMPHKKDHKMAKVYRRTYSINKVIEDLLKKEKSVPEIFTTPFIKDVTDEYMETVGLNLKPDVRTEHKYAYLALFDNFKWQPVALGVLSRNEMVFDKVGKDAVYLPVVWEDTCAKAVHDPFILDVNGNVRVLAPNEKNRCKLRLYKKHPYLPHTYGEAYRMRKAKIQASNDPEFKDAVTVHTYHTIENDISIPDSCGYEYRYWRYFSGDYGFVNVAELAFFERDSLHSTKGEIIGTSGAYRPEPEYRKEAAFDGDILTYFDAPTPSDSWVGMDFGHPVDIARVTCIMRGDGNEIEIGNEYELCYWKDGDWVSLGKKIADDIFLEYDDCPSNALFVLHNRTKGIEERIFTYENDRQVWW</sequence>
<dbReference type="InterPro" id="IPR008979">
    <property type="entry name" value="Galactose-bd-like_sf"/>
</dbReference>
<evidence type="ECO:0008006" key="3">
    <source>
        <dbReference type="Google" id="ProtNLM"/>
    </source>
</evidence>
<dbReference type="Proteomes" id="UP000003598">
    <property type="component" value="Unassembled WGS sequence"/>
</dbReference>
<dbReference type="SUPFAM" id="SSF49785">
    <property type="entry name" value="Galactose-binding domain-like"/>
    <property type="match status" value="1"/>
</dbReference>
<dbReference type="OrthoDB" id="679512at2"/>
<dbReference type="STRING" id="762968.HMPREF9441_00231"/>
<protein>
    <recommendedName>
        <fullName evidence="3">F5/8 type C domain protein</fullName>
    </recommendedName>
</protein>
<dbReference type="PATRIC" id="fig|762968.3.peg.207"/>
<keyword evidence="2" id="KW-1185">Reference proteome</keyword>
<dbReference type="eggNOG" id="COG1305">
    <property type="taxonomic scope" value="Bacteria"/>
</dbReference>
<comment type="caution">
    <text evidence="1">The sequence shown here is derived from an EMBL/GenBank/DDBJ whole genome shotgun (WGS) entry which is preliminary data.</text>
</comment>
<evidence type="ECO:0000313" key="2">
    <source>
        <dbReference type="Proteomes" id="UP000003598"/>
    </source>
</evidence>
<accession>G5SLL2</accession>
<dbReference type="HOGENOM" id="CLU_014876_0_0_10"/>
<gene>
    <name evidence="1" type="ORF">HMPREF9441_00231</name>
</gene>
<dbReference type="PROSITE" id="PS51257">
    <property type="entry name" value="PROKAR_LIPOPROTEIN"/>
    <property type="match status" value="1"/>
</dbReference>
<dbReference type="PANTHER" id="PTHR35532">
    <property type="entry name" value="SIMILAR TO POLYHYDROXYALKANOATE DEPOLYMERASE"/>
    <property type="match status" value="1"/>
</dbReference>
<proteinExistence type="predicted"/>
<organism evidence="1 2">
    <name type="scientific">Paraprevotella clara YIT 11840</name>
    <dbReference type="NCBI Taxonomy" id="762968"/>
    <lineage>
        <taxon>Bacteria</taxon>
        <taxon>Pseudomonadati</taxon>
        <taxon>Bacteroidota</taxon>
        <taxon>Bacteroidia</taxon>
        <taxon>Bacteroidales</taxon>
        <taxon>Prevotellaceae</taxon>
        <taxon>Paraprevotella</taxon>
    </lineage>
</organism>
<dbReference type="Gene3D" id="2.60.120.260">
    <property type="entry name" value="Galactose-binding domain-like"/>
    <property type="match status" value="2"/>
</dbReference>
<reference evidence="1 2" key="1">
    <citation type="submission" date="2011-03" db="EMBL/GenBank/DDBJ databases">
        <authorList>
            <person name="Weinstock G."/>
            <person name="Sodergren E."/>
            <person name="Clifton S."/>
            <person name="Fulton L."/>
            <person name="Fulton B."/>
            <person name="Courtney L."/>
            <person name="Fronick C."/>
            <person name="Harrison M."/>
            <person name="Strong C."/>
            <person name="Farmer C."/>
            <person name="Delahaunty K."/>
            <person name="Markovic C."/>
            <person name="Hall O."/>
            <person name="Minx P."/>
            <person name="Tomlinson C."/>
            <person name="Mitreva M."/>
            <person name="Hou S."/>
            <person name="Chen J."/>
            <person name="Wollam A."/>
            <person name="Pepin K.H."/>
            <person name="Johnson M."/>
            <person name="Bhonagiri V."/>
            <person name="Zhang X."/>
            <person name="Suruliraj S."/>
            <person name="Warren W."/>
            <person name="Chinwalla A."/>
            <person name="Mardis E.R."/>
            <person name="Wilson R.K."/>
        </authorList>
    </citation>
    <scope>NUCLEOTIDE SEQUENCE [LARGE SCALE GENOMIC DNA]</scope>
    <source>
        <strain evidence="1 2">YIT 11840</strain>
    </source>
</reference>
<dbReference type="PANTHER" id="PTHR35532:SF5">
    <property type="entry name" value="CARBOHYDRATE-BINDING DOMAIN-CONTAINING PROTEIN"/>
    <property type="match status" value="1"/>
</dbReference>